<dbReference type="HOGENOM" id="CLU_053334_0_0_5"/>
<dbReference type="Gene3D" id="1.10.400.20">
    <property type="entry name" value="putative tagatose 6-phosphate kinase domain like"/>
    <property type="match status" value="1"/>
</dbReference>
<dbReference type="Gene3D" id="3.20.20.70">
    <property type="entry name" value="Aldolase class I"/>
    <property type="match status" value="1"/>
</dbReference>
<dbReference type="GO" id="GO:0009401">
    <property type="term" value="P:phosphoenolpyruvate-dependent sugar phosphotransferase system"/>
    <property type="evidence" value="ECO:0007669"/>
    <property type="project" value="TreeGrafter"/>
</dbReference>
<dbReference type="InterPro" id="IPR013785">
    <property type="entry name" value="Aldolase_TIM"/>
</dbReference>
<dbReference type="GO" id="GO:0005975">
    <property type="term" value="P:carbohydrate metabolic process"/>
    <property type="evidence" value="ECO:0007669"/>
    <property type="project" value="InterPro"/>
</dbReference>
<reference evidence="2 3" key="2">
    <citation type="journal article" date="2010" name="J. Bacteriol.">
        <title>Complete genome sequence of Beijerinckia indica subsp. indica.</title>
        <authorList>
            <person name="Tamas I."/>
            <person name="Dedysh S.N."/>
            <person name="Liesack W."/>
            <person name="Stott M.B."/>
            <person name="Alam M."/>
            <person name="Murrell J.C."/>
            <person name="Dunfield P.F."/>
        </authorList>
    </citation>
    <scope>NUCLEOTIDE SEQUENCE [LARGE SCALE GENOMIC DNA]</scope>
    <source>
        <strain evidence="3">ATCC 9039 / DSM 1715 / NCIMB 8712</strain>
    </source>
</reference>
<evidence type="ECO:0000313" key="2">
    <source>
        <dbReference type="EMBL" id="ACB96091.1"/>
    </source>
</evidence>
<reference evidence="3" key="1">
    <citation type="submission" date="2008-03" db="EMBL/GenBank/DDBJ databases">
        <title>Complete sequence of chromosome of Beijerinckia indica subsp. indica ATCC 9039.</title>
        <authorList>
            <consortium name="US DOE Joint Genome Institute"/>
            <person name="Copeland A."/>
            <person name="Lucas S."/>
            <person name="Lapidus A."/>
            <person name="Glavina del Rio T."/>
            <person name="Dalin E."/>
            <person name="Tice H."/>
            <person name="Bruce D."/>
            <person name="Goodwin L."/>
            <person name="Pitluck S."/>
            <person name="LaButti K."/>
            <person name="Schmutz J."/>
            <person name="Larimer F."/>
            <person name="Land M."/>
            <person name="Hauser L."/>
            <person name="Kyrpides N."/>
            <person name="Mikhailova N."/>
            <person name="Dunfield P.F."/>
            <person name="Dedysh S.N."/>
            <person name="Liesack W."/>
            <person name="Saw J.H."/>
            <person name="Alam M."/>
            <person name="Chen Y."/>
            <person name="Murrell J.C."/>
            <person name="Richardson P."/>
        </authorList>
    </citation>
    <scope>NUCLEOTIDE SEQUENCE [LARGE SCALE GENOMIC DNA]</scope>
    <source>
        <strain evidence="3">ATCC 9039 / DSM 1715 / NCIMB 8712</strain>
    </source>
</reference>
<dbReference type="SUPFAM" id="SSF51569">
    <property type="entry name" value="Aldolase"/>
    <property type="match status" value="1"/>
</dbReference>
<dbReference type="EMBL" id="CP001016">
    <property type="protein sequence ID" value="ACB96091.1"/>
    <property type="molecule type" value="Genomic_DNA"/>
</dbReference>
<dbReference type="InterPro" id="IPR012062">
    <property type="entry name" value="GatZ/KbaZ-like"/>
</dbReference>
<proteinExistence type="predicted"/>
<protein>
    <submittedName>
        <fullName evidence="2">Tagatose-6-phosphate kinase</fullName>
        <ecNumber evidence="2">2.7.1.144</ecNumber>
    </submittedName>
</protein>
<evidence type="ECO:0000256" key="1">
    <source>
        <dbReference type="ARBA" id="ARBA00005007"/>
    </source>
</evidence>
<name>B2IID8_BEII9</name>
<keyword evidence="2" id="KW-0808">Transferase</keyword>
<dbReference type="EC" id="2.7.1.144" evidence="2"/>
<keyword evidence="2" id="KW-0418">Kinase</keyword>
<evidence type="ECO:0000313" key="3">
    <source>
        <dbReference type="Proteomes" id="UP000001695"/>
    </source>
</evidence>
<dbReference type="Pfam" id="PF08013">
    <property type="entry name" value="GatZ_KbaZ-like"/>
    <property type="match status" value="1"/>
</dbReference>
<dbReference type="GO" id="GO:0009024">
    <property type="term" value="F:tagatose-6-phosphate kinase activity"/>
    <property type="evidence" value="ECO:0007669"/>
    <property type="project" value="UniProtKB-EC"/>
</dbReference>
<dbReference type="KEGG" id="bid:Bind_2483"/>
<dbReference type="PANTHER" id="PTHR32502">
    <property type="entry name" value="N-ACETYLGALACTOSAMINE PERMEASE II COMPONENT-RELATED"/>
    <property type="match status" value="1"/>
</dbReference>
<accession>B2IID8</accession>
<gene>
    <name evidence="2" type="ordered locus">Bind_2483</name>
</gene>
<dbReference type="GO" id="GO:0005886">
    <property type="term" value="C:plasma membrane"/>
    <property type="evidence" value="ECO:0007669"/>
    <property type="project" value="TreeGrafter"/>
</dbReference>
<sequence>MALDDEHTAERAAELAAVAEHAADGSGYERPVYVIGTEVPIPGGTLEEIDGLEVTKPKAALDTVEVHRAAFRARQLDNAFQRVVAAVVQPGVEFGNANVVVYDRAKAHDLSAVLDQINKIVFEAHSTDYQPPEALWQLVEDGFAILKVGPGVTFALREALYGLDQIADILNPVLDGESLHTAMERIMVADPPNWANYYHGSERQLFVQRHYSYSDRIRYYWTKPEAQAAVQRLFARLDGVDIPETLISQYLALLYPAVAAGKLPARPKALCIAAIRHALRPYALAARQAA</sequence>
<dbReference type="STRING" id="395963.Bind_2483"/>
<dbReference type="PANTHER" id="PTHR32502:SF2">
    <property type="entry name" value="D-TAGATOSE-1,6-BISPHOSPHATE ALDOLASE SUBUNIT KBAZ"/>
    <property type="match status" value="1"/>
</dbReference>
<dbReference type="InterPro" id="IPR050303">
    <property type="entry name" value="GatZ_KbaZ_carbometab"/>
</dbReference>
<dbReference type="eggNOG" id="COG4573">
    <property type="taxonomic scope" value="Bacteria"/>
</dbReference>
<dbReference type="Proteomes" id="UP000001695">
    <property type="component" value="Chromosome"/>
</dbReference>
<comment type="pathway">
    <text evidence="1">Carbohydrate metabolism.</text>
</comment>
<organism evidence="2 3">
    <name type="scientific">Beijerinckia indica subsp. indica (strain ATCC 9039 / DSM 1715 / NCIMB 8712)</name>
    <dbReference type="NCBI Taxonomy" id="395963"/>
    <lineage>
        <taxon>Bacteria</taxon>
        <taxon>Pseudomonadati</taxon>
        <taxon>Pseudomonadota</taxon>
        <taxon>Alphaproteobacteria</taxon>
        <taxon>Hyphomicrobiales</taxon>
        <taxon>Beijerinckiaceae</taxon>
        <taxon>Beijerinckia</taxon>
    </lineage>
</organism>
<dbReference type="AlphaFoldDB" id="B2IID8"/>
<keyword evidence="3" id="KW-1185">Reference proteome</keyword>